<evidence type="ECO:0000256" key="8">
    <source>
        <dbReference type="ARBA" id="ARBA00022723"/>
    </source>
</evidence>
<dbReference type="EMBL" id="JASJQH010007925">
    <property type="protein sequence ID" value="KAK9696795.1"/>
    <property type="molecule type" value="Genomic_DNA"/>
</dbReference>
<comment type="caution">
    <text evidence="14">The sequence shown here is derived from an EMBL/GenBank/DDBJ whole genome shotgun (WGS) entry which is preliminary data.</text>
</comment>
<gene>
    <name evidence="14" type="primary">PGGT1B</name>
    <name evidence="14" type="ORF">K7432_012284</name>
</gene>
<dbReference type="Proteomes" id="UP001479436">
    <property type="component" value="Unassembled WGS sequence"/>
</dbReference>
<comment type="cofactor">
    <cofactor evidence="2">
        <name>Zn(2+)</name>
        <dbReference type="ChEBI" id="CHEBI:29105"/>
    </cofactor>
</comment>
<evidence type="ECO:0000313" key="14">
    <source>
        <dbReference type="EMBL" id="KAK9696795.1"/>
    </source>
</evidence>
<dbReference type="InterPro" id="IPR045089">
    <property type="entry name" value="PGGT1B-like"/>
</dbReference>
<evidence type="ECO:0000256" key="10">
    <source>
        <dbReference type="ARBA" id="ARBA00022833"/>
    </source>
</evidence>
<evidence type="ECO:0000256" key="11">
    <source>
        <dbReference type="ARBA" id="ARBA00022842"/>
    </source>
</evidence>
<evidence type="ECO:0000256" key="2">
    <source>
        <dbReference type="ARBA" id="ARBA00001947"/>
    </source>
</evidence>
<dbReference type="SUPFAM" id="SSF48239">
    <property type="entry name" value="Terpenoid cyclases/Protein prenyltransferases"/>
    <property type="match status" value="1"/>
</dbReference>
<evidence type="ECO:0000256" key="5">
    <source>
        <dbReference type="ARBA" id="ARBA00020603"/>
    </source>
</evidence>
<dbReference type="InterPro" id="IPR008930">
    <property type="entry name" value="Terpenoid_cyclase/PrenylTrfase"/>
</dbReference>
<keyword evidence="10" id="KW-0862">Zinc</keyword>
<organism evidence="14 15">
    <name type="scientific">Basidiobolus ranarum</name>
    <dbReference type="NCBI Taxonomy" id="34480"/>
    <lineage>
        <taxon>Eukaryota</taxon>
        <taxon>Fungi</taxon>
        <taxon>Fungi incertae sedis</taxon>
        <taxon>Zoopagomycota</taxon>
        <taxon>Entomophthoromycotina</taxon>
        <taxon>Basidiobolomycetes</taxon>
        <taxon>Basidiobolales</taxon>
        <taxon>Basidiobolaceae</taxon>
        <taxon>Basidiobolus</taxon>
    </lineage>
</organism>
<dbReference type="InterPro" id="IPR041960">
    <property type="entry name" value="GGTase_I_beta"/>
</dbReference>
<proteinExistence type="inferred from homology"/>
<keyword evidence="8" id="KW-0479">Metal-binding</keyword>
<dbReference type="CDD" id="cd02895">
    <property type="entry name" value="GGTase-I"/>
    <property type="match status" value="1"/>
</dbReference>
<keyword evidence="9" id="KW-0677">Repeat</keyword>
<evidence type="ECO:0000259" key="13">
    <source>
        <dbReference type="Pfam" id="PF00432"/>
    </source>
</evidence>
<comment type="cofactor">
    <cofactor evidence="1">
        <name>Mg(2+)</name>
        <dbReference type="ChEBI" id="CHEBI:18420"/>
    </cofactor>
</comment>
<dbReference type="InterPro" id="IPR001330">
    <property type="entry name" value="Prenyltrans"/>
</dbReference>
<sequence length="366" mass="41084">MASDNDNVDQPKEFAHAKHVKFFKRSLDYLPYQYSSADTNRMTLGYFCISGLDILDKLDVLSEETKKEYIEWIYAQQIHPNVNSPDINKPICGFRGSSFTGCPYSPEATSTEATKYDRANLAMTYTALVLLLTLGDDLSRVNRKAIIGALPYLQRENGSFCPCYESRESDMRFLYCAFVVSYILNDWSGVDIPKAVHFIKSSQAYDYGLGQGPSQESHGGSTYCAVAALDLVGKLDSSVINQEKLLEWCLNRQKSGFQGRMNKPPDSCYSFWIGATIKILGHYELVDFAQHREFLMATQGGIGGFSKWPDVYPDLLHAYMAIAGLSFMNEPGIKSMNPTLNCSLRVSKALEDSVFHRGKPKDDPFK</sequence>
<keyword evidence="6" id="KW-0637">Prenyltransferase</keyword>
<reference evidence="14 15" key="1">
    <citation type="submission" date="2023-04" db="EMBL/GenBank/DDBJ databases">
        <title>Genome of Basidiobolus ranarum AG-B5.</title>
        <authorList>
            <person name="Stajich J.E."/>
            <person name="Carter-House D."/>
            <person name="Gryganskyi A."/>
        </authorList>
    </citation>
    <scope>NUCLEOTIDE SEQUENCE [LARGE SCALE GENOMIC DNA]</scope>
    <source>
        <strain evidence="14 15">AG-B5</strain>
    </source>
</reference>
<evidence type="ECO:0000256" key="6">
    <source>
        <dbReference type="ARBA" id="ARBA00022602"/>
    </source>
</evidence>
<dbReference type="Gene3D" id="1.50.10.20">
    <property type="match status" value="1"/>
</dbReference>
<evidence type="ECO:0000256" key="9">
    <source>
        <dbReference type="ARBA" id="ARBA00022737"/>
    </source>
</evidence>
<keyword evidence="7 14" id="KW-0808">Transferase</keyword>
<feature type="domain" description="Prenyltransferase alpha-alpha toroid" evidence="13">
    <location>
        <begin position="15"/>
        <end position="341"/>
    </location>
</feature>
<accession>A0ABR2VSH4</accession>
<protein>
    <recommendedName>
        <fullName evidence="5">Geranylgeranyl transferase type-1 subunit beta</fullName>
        <ecNumber evidence="4">2.5.1.59</ecNumber>
    </recommendedName>
    <alternativeName>
        <fullName evidence="12">Geranylgeranyl transferase type I subunit beta</fullName>
    </alternativeName>
</protein>
<dbReference type="PANTHER" id="PTHR11774:SF4">
    <property type="entry name" value="GERANYLGERANYL TRANSFERASE TYPE-1 SUBUNIT BETA"/>
    <property type="match status" value="1"/>
</dbReference>
<comment type="similarity">
    <text evidence="3">Belongs to the protein prenyltransferase subunit beta family.</text>
</comment>
<evidence type="ECO:0000256" key="3">
    <source>
        <dbReference type="ARBA" id="ARBA00010497"/>
    </source>
</evidence>
<evidence type="ECO:0000313" key="15">
    <source>
        <dbReference type="Proteomes" id="UP001479436"/>
    </source>
</evidence>
<dbReference type="PANTHER" id="PTHR11774">
    <property type="entry name" value="GERANYLGERANYL TRANSFERASE TYPE BETA SUBUNIT"/>
    <property type="match status" value="1"/>
</dbReference>
<dbReference type="Pfam" id="PF00432">
    <property type="entry name" value="Prenyltrans"/>
    <property type="match status" value="1"/>
</dbReference>
<name>A0ABR2VSH4_9FUNG</name>
<evidence type="ECO:0000256" key="4">
    <source>
        <dbReference type="ARBA" id="ARBA00012700"/>
    </source>
</evidence>
<keyword evidence="11" id="KW-0460">Magnesium</keyword>
<keyword evidence="15" id="KW-1185">Reference proteome</keyword>
<dbReference type="GO" id="GO:0004662">
    <property type="term" value="F:CAAX-protein geranylgeranyltransferase activity"/>
    <property type="evidence" value="ECO:0007669"/>
    <property type="project" value="UniProtKB-EC"/>
</dbReference>
<dbReference type="EC" id="2.5.1.59" evidence="4"/>
<evidence type="ECO:0000256" key="12">
    <source>
        <dbReference type="ARBA" id="ARBA00031713"/>
    </source>
</evidence>
<evidence type="ECO:0000256" key="7">
    <source>
        <dbReference type="ARBA" id="ARBA00022679"/>
    </source>
</evidence>
<evidence type="ECO:0000256" key="1">
    <source>
        <dbReference type="ARBA" id="ARBA00001946"/>
    </source>
</evidence>